<gene>
    <name evidence="1" type="ORF">T440DRAFT_135196</name>
</gene>
<organism evidence="1 2">
    <name type="scientific">Plenodomus tracheiphilus IPT5</name>
    <dbReference type="NCBI Taxonomy" id="1408161"/>
    <lineage>
        <taxon>Eukaryota</taxon>
        <taxon>Fungi</taxon>
        <taxon>Dikarya</taxon>
        <taxon>Ascomycota</taxon>
        <taxon>Pezizomycotina</taxon>
        <taxon>Dothideomycetes</taxon>
        <taxon>Pleosporomycetidae</taxon>
        <taxon>Pleosporales</taxon>
        <taxon>Pleosporineae</taxon>
        <taxon>Leptosphaeriaceae</taxon>
        <taxon>Plenodomus</taxon>
    </lineage>
</organism>
<evidence type="ECO:0000313" key="2">
    <source>
        <dbReference type="Proteomes" id="UP000799423"/>
    </source>
</evidence>
<accession>A0A6A7B1H6</accession>
<dbReference type="AlphaFoldDB" id="A0A6A7B1H6"/>
<name>A0A6A7B1H6_9PLEO</name>
<keyword evidence="2" id="KW-1185">Reference proteome</keyword>
<dbReference type="EMBL" id="MU006312">
    <property type="protein sequence ID" value="KAF2849361.1"/>
    <property type="molecule type" value="Genomic_DNA"/>
</dbReference>
<sequence length="140" mass="15397">MTTTTTTTTTTTSTGCTYSTCDDDASRLQLSVRQPSRVYTNTLVVPEYTACTPCWRLLTPKHKPAAAPVRQRLDLDAAKSGARLRIVPRLAVARFGRGRGPSVIQSPRHSVVLPRIRCLPSRLHRLVLPKRGHTGLALPK</sequence>
<protein>
    <submittedName>
        <fullName evidence="1">Uncharacterized protein</fullName>
    </submittedName>
</protein>
<reference evidence="1" key="1">
    <citation type="submission" date="2020-01" db="EMBL/GenBank/DDBJ databases">
        <authorList>
            <consortium name="DOE Joint Genome Institute"/>
            <person name="Haridas S."/>
            <person name="Albert R."/>
            <person name="Binder M."/>
            <person name="Bloem J."/>
            <person name="Labutti K."/>
            <person name="Salamov A."/>
            <person name="Andreopoulos B."/>
            <person name="Baker S.E."/>
            <person name="Barry K."/>
            <person name="Bills G."/>
            <person name="Bluhm B.H."/>
            <person name="Cannon C."/>
            <person name="Castanera R."/>
            <person name="Culley D.E."/>
            <person name="Daum C."/>
            <person name="Ezra D."/>
            <person name="Gonzalez J.B."/>
            <person name="Henrissat B."/>
            <person name="Kuo A."/>
            <person name="Liang C."/>
            <person name="Lipzen A."/>
            <person name="Lutzoni F."/>
            <person name="Magnuson J."/>
            <person name="Mondo S."/>
            <person name="Nolan M."/>
            <person name="Ohm R."/>
            <person name="Pangilinan J."/>
            <person name="Park H.-J."/>
            <person name="Ramirez L."/>
            <person name="Alfaro M."/>
            <person name="Sun H."/>
            <person name="Tritt A."/>
            <person name="Yoshinaga Y."/>
            <person name="Zwiers L.-H."/>
            <person name="Turgeon B.G."/>
            <person name="Goodwin S.B."/>
            <person name="Spatafora J.W."/>
            <person name="Crous P.W."/>
            <person name="Grigoriev I.V."/>
        </authorList>
    </citation>
    <scope>NUCLEOTIDE SEQUENCE</scope>
    <source>
        <strain evidence="1">IPT5</strain>
    </source>
</reference>
<evidence type="ECO:0000313" key="1">
    <source>
        <dbReference type="EMBL" id="KAF2849361.1"/>
    </source>
</evidence>
<dbReference type="Proteomes" id="UP000799423">
    <property type="component" value="Unassembled WGS sequence"/>
</dbReference>
<proteinExistence type="predicted"/>